<dbReference type="EnsemblMetazoa" id="Aqu2.1.21005_001">
    <property type="protein sequence ID" value="Aqu2.1.21005_001"/>
    <property type="gene ID" value="Aqu2.1.21005"/>
</dbReference>
<proteinExistence type="predicted"/>
<sequence>MSPKYQTSSLEASHGTINHFAPKSVAFSYKVMTERFQLAGLHYNENANKQQEKKKMVKNDMQYAFQKYVEMLLAEVMTLAERHSVINCTTEHKKDPPNL</sequence>
<accession>A0A1X7U0V6</accession>
<dbReference type="AlphaFoldDB" id="A0A1X7U0V6"/>
<protein>
    <submittedName>
        <fullName evidence="1">Uncharacterized protein</fullName>
    </submittedName>
</protein>
<evidence type="ECO:0000313" key="1">
    <source>
        <dbReference type="EnsemblMetazoa" id="Aqu2.1.21005_001"/>
    </source>
</evidence>
<dbReference type="InParanoid" id="A0A1X7U0V6"/>
<name>A0A1X7U0V6_AMPQE</name>
<organism evidence="1">
    <name type="scientific">Amphimedon queenslandica</name>
    <name type="common">Sponge</name>
    <dbReference type="NCBI Taxonomy" id="400682"/>
    <lineage>
        <taxon>Eukaryota</taxon>
        <taxon>Metazoa</taxon>
        <taxon>Porifera</taxon>
        <taxon>Demospongiae</taxon>
        <taxon>Heteroscleromorpha</taxon>
        <taxon>Haplosclerida</taxon>
        <taxon>Niphatidae</taxon>
        <taxon>Amphimedon</taxon>
    </lineage>
</organism>
<reference evidence="1" key="1">
    <citation type="submission" date="2017-05" db="UniProtKB">
        <authorList>
            <consortium name="EnsemblMetazoa"/>
        </authorList>
    </citation>
    <scope>IDENTIFICATION</scope>
</reference>